<comment type="caution">
    <text evidence="6">The sequence shown here is derived from an EMBL/GenBank/DDBJ whole genome shotgun (WGS) entry which is preliminary data.</text>
</comment>
<proteinExistence type="inferred from homology"/>
<feature type="domain" description="Alpha-D-phosphohexomutase alpha/beta/alpha" evidence="5">
    <location>
        <begin position="1"/>
        <end position="118"/>
    </location>
</feature>
<evidence type="ECO:0000259" key="5">
    <source>
        <dbReference type="Pfam" id="PF02878"/>
    </source>
</evidence>
<dbReference type="GO" id="GO:0005634">
    <property type="term" value="C:nucleus"/>
    <property type="evidence" value="ECO:0007669"/>
    <property type="project" value="TreeGrafter"/>
</dbReference>
<evidence type="ECO:0000256" key="1">
    <source>
        <dbReference type="ARBA" id="ARBA00010231"/>
    </source>
</evidence>
<dbReference type="InterPro" id="IPR016055">
    <property type="entry name" value="A-D-PHexomutase_a/b/a-I/II/III"/>
</dbReference>
<protein>
    <recommendedName>
        <fullName evidence="5">Alpha-D-phosphohexomutase alpha/beta/alpha domain-containing protein</fullName>
    </recommendedName>
</protein>
<keyword evidence="2" id="KW-0479">Metal-binding</keyword>
<dbReference type="AlphaFoldDB" id="A0A3S4ZUP3"/>
<dbReference type="OrthoDB" id="6269318at2759"/>
<keyword evidence="4" id="KW-0413">Isomerase</keyword>
<evidence type="ECO:0000256" key="2">
    <source>
        <dbReference type="ARBA" id="ARBA00022723"/>
    </source>
</evidence>
<gene>
    <name evidence="6" type="ORF">PXEA_LOCUS5873</name>
</gene>
<dbReference type="PANTHER" id="PTHR45745">
    <property type="entry name" value="PHOSPHOMANNOMUTASE 45A"/>
    <property type="match status" value="1"/>
</dbReference>
<name>A0A3S4ZUP3_9PLAT</name>
<keyword evidence="3" id="KW-0460">Magnesium</keyword>
<evidence type="ECO:0000313" key="6">
    <source>
        <dbReference type="EMBL" id="VEL12433.1"/>
    </source>
</evidence>
<reference evidence="6" key="1">
    <citation type="submission" date="2018-11" db="EMBL/GenBank/DDBJ databases">
        <authorList>
            <consortium name="Pathogen Informatics"/>
        </authorList>
    </citation>
    <scope>NUCLEOTIDE SEQUENCE</scope>
</reference>
<dbReference type="GO" id="GO:0006166">
    <property type="term" value="P:purine ribonucleoside salvage"/>
    <property type="evidence" value="ECO:0007669"/>
    <property type="project" value="TreeGrafter"/>
</dbReference>
<evidence type="ECO:0000256" key="3">
    <source>
        <dbReference type="ARBA" id="ARBA00022842"/>
    </source>
</evidence>
<evidence type="ECO:0000313" key="7">
    <source>
        <dbReference type="Proteomes" id="UP000784294"/>
    </source>
</evidence>
<dbReference type="InterPro" id="IPR016066">
    <property type="entry name" value="A-D-PHexomutase_CS"/>
</dbReference>
<evidence type="ECO:0000256" key="4">
    <source>
        <dbReference type="ARBA" id="ARBA00023235"/>
    </source>
</evidence>
<dbReference type="Pfam" id="PF02878">
    <property type="entry name" value="PGM_PMM_I"/>
    <property type="match status" value="1"/>
</dbReference>
<dbReference type="InterPro" id="IPR005844">
    <property type="entry name" value="A-D-PHexomutase_a/b/a-I"/>
</dbReference>
<dbReference type="PROSITE" id="PS00710">
    <property type="entry name" value="PGM_PMM"/>
    <property type="match status" value="1"/>
</dbReference>
<accession>A0A3S4ZUP3</accession>
<comment type="similarity">
    <text evidence="1">Belongs to the phosphohexose mutase family.</text>
</comment>
<dbReference type="EMBL" id="CAAALY010014749">
    <property type="protein sequence ID" value="VEL12433.1"/>
    <property type="molecule type" value="Genomic_DNA"/>
</dbReference>
<dbReference type="GO" id="GO:0005975">
    <property type="term" value="P:carbohydrate metabolic process"/>
    <property type="evidence" value="ECO:0007669"/>
    <property type="project" value="InterPro"/>
</dbReference>
<dbReference type="GO" id="GO:0000287">
    <property type="term" value="F:magnesium ion binding"/>
    <property type="evidence" value="ECO:0007669"/>
    <property type="project" value="InterPro"/>
</dbReference>
<dbReference type="GO" id="GO:0008973">
    <property type="term" value="F:phosphopentomutase activity"/>
    <property type="evidence" value="ECO:0007669"/>
    <property type="project" value="TreeGrafter"/>
</dbReference>
<organism evidence="6 7">
    <name type="scientific">Protopolystoma xenopodis</name>
    <dbReference type="NCBI Taxonomy" id="117903"/>
    <lineage>
        <taxon>Eukaryota</taxon>
        <taxon>Metazoa</taxon>
        <taxon>Spiralia</taxon>
        <taxon>Lophotrochozoa</taxon>
        <taxon>Platyhelminthes</taxon>
        <taxon>Monogenea</taxon>
        <taxon>Polyopisthocotylea</taxon>
        <taxon>Polystomatidea</taxon>
        <taxon>Polystomatidae</taxon>
        <taxon>Protopolystoma</taxon>
    </lineage>
</organism>
<dbReference type="Proteomes" id="UP000784294">
    <property type="component" value="Unassembled WGS sequence"/>
</dbReference>
<dbReference type="SUPFAM" id="SSF53738">
    <property type="entry name" value="Phosphoglucomutase, first 3 domains"/>
    <property type="match status" value="1"/>
</dbReference>
<dbReference type="PANTHER" id="PTHR45745:SF1">
    <property type="entry name" value="PHOSPHOGLUCOMUTASE 2B-RELATED"/>
    <property type="match status" value="1"/>
</dbReference>
<keyword evidence="7" id="KW-1185">Reference proteome</keyword>
<sequence length="168" mass="18664">MNDLTVIQTAQGLFAYCQSFFPSSESHSIIIGFDARYNSKKWAYITAKVFIEGGWRALIFRDFCPTPFVSFGVTFFSSACGVMVTASHNPKDDNGYKVFWNNGAQIIPPHDKGISDSIDLSLIPKDSSWGIENIEKNKLCIDPTDEILKSYLAKQKNLCYTPGAGALM</sequence>
<dbReference type="Gene3D" id="3.40.120.10">
    <property type="entry name" value="Alpha-D-Glucose-1,6-Bisphosphate, subunit A, domain 3"/>
    <property type="match status" value="1"/>
</dbReference>